<reference evidence="1 2" key="1">
    <citation type="journal article" date="2024" name="IMA Fungus">
        <title>Apiospora arundinis, a panoply of carbohydrate-active enzymes and secondary metabolites.</title>
        <authorList>
            <person name="Sorensen T."/>
            <person name="Petersen C."/>
            <person name="Muurmann A.T."/>
            <person name="Christiansen J.V."/>
            <person name="Brundto M.L."/>
            <person name="Overgaard C.K."/>
            <person name="Boysen A.T."/>
            <person name="Wollenberg R.D."/>
            <person name="Larsen T.O."/>
            <person name="Sorensen J.L."/>
            <person name="Nielsen K.L."/>
            <person name="Sondergaard T.E."/>
        </authorList>
    </citation>
    <scope>NUCLEOTIDE SEQUENCE [LARGE SCALE GENOMIC DNA]</scope>
    <source>
        <strain evidence="1 2">AAU 773</strain>
    </source>
</reference>
<proteinExistence type="predicted"/>
<protein>
    <submittedName>
        <fullName evidence="1">Phenylacetaldoxime dehydratase</fullName>
    </submittedName>
</protein>
<sequence>MNTHCSIAWWLNTPASPKGVGLLLGHRGKPSGLYQDAQALGIITGWVSTSDGKFVCQVPKPNGKLCCRRVNNEGGSVRNHEHMMNEGFEPHARQKNLEYCKYHKLHEAENKQCNLCTETQVVAGRLSISSWGAWKDIIKSIISLLDGEDHGRVSFGFSVGYPPDIPLHFNVFESFHLLSEGGRTREWRTDVTRAPKTVVMPQRIFEVSMDVPRPEGEDPQYPNVSFSNWETNAVRRDQVYMYLLWVDLGILNRDEMDAEYTCCYEGTGFIAYDHDAAVVWVGLSTRKKGQTLIWLQRESREKLSRSPI</sequence>
<keyword evidence="2" id="KW-1185">Reference proteome</keyword>
<name>A0ABR2J3Q6_9PEZI</name>
<evidence type="ECO:0000313" key="1">
    <source>
        <dbReference type="EMBL" id="KAK8872391.1"/>
    </source>
</evidence>
<gene>
    <name evidence="1" type="ORF">PGQ11_002905</name>
</gene>
<accession>A0ABR2J3Q6</accession>
<comment type="caution">
    <text evidence="1">The sequence shown here is derived from an EMBL/GenBank/DDBJ whole genome shotgun (WGS) entry which is preliminary data.</text>
</comment>
<dbReference type="Proteomes" id="UP001390339">
    <property type="component" value="Unassembled WGS sequence"/>
</dbReference>
<evidence type="ECO:0000313" key="2">
    <source>
        <dbReference type="Proteomes" id="UP001390339"/>
    </source>
</evidence>
<organism evidence="1 2">
    <name type="scientific">Apiospora arundinis</name>
    <dbReference type="NCBI Taxonomy" id="335852"/>
    <lineage>
        <taxon>Eukaryota</taxon>
        <taxon>Fungi</taxon>
        <taxon>Dikarya</taxon>
        <taxon>Ascomycota</taxon>
        <taxon>Pezizomycotina</taxon>
        <taxon>Sordariomycetes</taxon>
        <taxon>Xylariomycetidae</taxon>
        <taxon>Amphisphaeriales</taxon>
        <taxon>Apiosporaceae</taxon>
        <taxon>Apiospora</taxon>
    </lineage>
</organism>
<dbReference type="EMBL" id="JAPCWZ010000003">
    <property type="protein sequence ID" value="KAK8872391.1"/>
    <property type="molecule type" value="Genomic_DNA"/>
</dbReference>